<evidence type="ECO:0000256" key="2">
    <source>
        <dbReference type="ARBA" id="ARBA00050958"/>
    </source>
</evidence>
<dbReference type="EMBL" id="JANAVB010004599">
    <property type="protein sequence ID" value="KAJ6848617.1"/>
    <property type="molecule type" value="Genomic_DNA"/>
</dbReference>
<organism evidence="6 7">
    <name type="scientific">Iris pallida</name>
    <name type="common">Sweet iris</name>
    <dbReference type="NCBI Taxonomy" id="29817"/>
    <lineage>
        <taxon>Eukaryota</taxon>
        <taxon>Viridiplantae</taxon>
        <taxon>Streptophyta</taxon>
        <taxon>Embryophyta</taxon>
        <taxon>Tracheophyta</taxon>
        <taxon>Spermatophyta</taxon>
        <taxon>Magnoliopsida</taxon>
        <taxon>Liliopsida</taxon>
        <taxon>Asparagales</taxon>
        <taxon>Iridaceae</taxon>
        <taxon>Iridoideae</taxon>
        <taxon>Irideae</taxon>
        <taxon>Iris</taxon>
    </lineage>
</organism>
<evidence type="ECO:0000256" key="4">
    <source>
        <dbReference type="ARBA" id="ARBA00055943"/>
    </source>
</evidence>
<comment type="similarity">
    <text evidence="1">Belongs to the short-chain dehydrogenases/reductases (SDR) family. SDR65C subfamily.</text>
</comment>
<dbReference type="Proteomes" id="UP001140949">
    <property type="component" value="Unassembled WGS sequence"/>
</dbReference>
<gene>
    <name evidence="6" type="ORF">M6B38_275370</name>
</gene>
<dbReference type="Pfam" id="PF13561">
    <property type="entry name" value="adh_short_C2"/>
    <property type="match status" value="1"/>
</dbReference>
<name>A0AAX6I6W8_IRIPA</name>
<dbReference type="PANTHER" id="PTHR42820:SF16">
    <property type="entry name" value="SHORT-CHAIN DEHYDROGENASE REDUCTASE 3B"/>
    <property type="match status" value="1"/>
</dbReference>
<proteinExistence type="inferred from homology"/>
<evidence type="ECO:0000313" key="6">
    <source>
        <dbReference type="EMBL" id="KAJ6848617.1"/>
    </source>
</evidence>
<evidence type="ECO:0000256" key="1">
    <source>
        <dbReference type="ARBA" id="ARBA00025714"/>
    </source>
</evidence>
<dbReference type="Gene3D" id="3.40.50.720">
    <property type="entry name" value="NAD(P)-binding Rossmann-like Domain"/>
    <property type="match status" value="1"/>
</dbReference>
<reference evidence="6" key="2">
    <citation type="submission" date="2023-04" db="EMBL/GenBank/DDBJ databases">
        <authorList>
            <person name="Bruccoleri R.E."/>
            <person name="Oakeley E.J."/>
            <person name="Faust A.-M."/>
            <person name="Dessus-Babus S."/>
            <person name="Altorfer M."/>
            <person name="Burckhardt D."/>
            <person name="Oertli M."/>
            <person name="Naumann U."/>
            <person name="Petersen F."/>
            <person name="Wong J."/>
        </authorList>
    </citation>
    <scope>NUCLEOTIDE SEQUENCE</scope>
    <source>
        <strain evidence="6">GSM-AAB239-AS_SAM_17_03QT</strain>
        <tissue evidence="6">Leaf</tissue>
    </source>
</reference>
<dbReference type="PRINTS" id="PR00081">
    <property type="entry name" value="GDHRDH"/>
</dbReference>
<dbReference type="AlphaFoldDB" id="A0AAX6I6W8"/>
<dbReference type="SUPFAM" id="SSF51735">
    <property type="entry name" value="NAD(P)-binding Rossmann-fold domains"/>
    <property type="match status" value="1"/>
</dbReference>
<comment type="function">
    <text evidence="4">In the Amaryllidaceae alkaloids biosynthesic pathway, catalyzes the conversion of noroxomaritidine to oxomaritidine, a precursor of haemanthamine- and crinamine-type alkaloids, promising anticancer agents. Can also, to some extent, catalyze the condensation of 3,4-dihydroxybenzaldehyde (3,4-DHBA) and tyramine to produce norbelladine, and of isovanillin and tyramine to produce 4'-O-methylnorbelladine.</text>
</comment>
<comment type="caution">
    <text evidence="6">The sequence shown here is derived from an EMBL/GenBank/DDBJ whole genome shotgun (WGS) entry which is preliminary data.</text>
</comment>
<dbReference type="InterPro" id="IPR002347">
    <property type="entry name" value="SDR_fam"/>
</dbReference>
<comment type="catalytic activity">
    <reaction evidence="3">
        <text>(10bR,4aS)-noroxomaritidine + NADPH + H(+) = (10bR,4aS)-oxomaritidine + NADP(+)</text>
        <dbReference type="Rhea" id="RHEA:63196"/>
        <dbReference type="ChEBI" id="CHEBI:15378"/>
        <dbReference type="ChEBI" id="CHEBI:57783"/>
        <dbReference type="ChEBI" id="CHEBI:58349"/>
        <dbReference type="ChEBI" id="CHEBI:133995"/>
        <dbReference type="ChEBI" id="CHEBI:146208"/>
    </reaction>
    <physiologicalReaction direction="left-to-right" evidence="3">
        <dbReference type="Rhea" id="RHEA:63197"/>
    </physiologicalReaction>
</comment>
<accession>A0AAX6I6W8</accession>
<evidence type="ECO:0000313" key="7">
    <source>
        <dbReference type="Proteomes" id="UP001140949"/>
    </source>
</evidence>
<evidence type="ECO:0000256" key="3">
    <source>
        <dbReference type="ARBA" id="ARBA00052456"/>
    </source>
</evidence>
<dbReference type="PANTHER" id="PTHR42820">
    <property type="entry name" value="SHORT-CHAIN DEHYDROGENASE REDUCTASE"/>
    <property type="match status" value="1"/>
</dbReference>
<dbReference type="FunFam" id="3.40.50.720:FF:000084">
    <property type="entry name" value="Short-chain dehydrogenase reductase"/>
    <property type="match status" value="1"/>
</dbReference>
<comment type="catalytic activity">
    <reaction evidence="2">
        <text>(10bS,4aR)-noroxomaritidine + NADPH + H(+) = (10bS,4aR)-oxomaritidine + NADP(+)</text>
        <dbReference type="Rhea" id="RHEA:63200"/>
        <dbReference type="ChEBI" id="CHEBI:15378"/>
        <dbReference type="ChEBI" id="CHEBI:57783"/>
        <dbReference type="ChEBI" id="CHEBI:58349"/>
        <dbReference type="ChEBI" id="CHEBI:133996"/>
        <dbReference type="ChEBI" id="CHEBI:146209"/>
    </reaction>
    <physiologicalReaction direction="left-to-right" evidence="2">
        <dbReference type="Rhea" id="RHEA:63201"/>
    </physiologicalReaction>
</comment>
<dbReference type="PRINTS" id="PR00080">
    <property type="entry name" value="SDRFAMILY"/>
</dbReference>
<keyword evidence="7" id="KW-1185">Reference proteome</keyword>
<dbReference type="InterPro" id="IPR036291">
    <property type="entry name" value="NAD(P)-bd_dom_sf"/>
</dbReference>
<evidence type="ECO:0000256" key="5">
    <source>
        <dbReference type="ARBA" id="ARBA00069361"/>
    </source>
</evidence>
<reference evidence="6" key="1">
    <citation type="journal article" date="2023" name="GigaByte">
        <title>Genome assembly of the bearded iris, Iris pallida Lam.</title>
        <authorList>
            <person name="Bruccoleri R.E."/>
            <person name="Oakeley E.J."/>
            <person name="Faust A.M.E."/>
            <person name="Altorfer M."/>
            <person name="Dessus-Babus S."/>
            <person name="Burckhardt D."/>
            <person name="Oertli M."/>
            <person name="Naumann U."/>
            <person name="Petersen F."/>
            <person name="Wong J."/>
        </authorList>
    </citation>
    <scope>NUCLEOTIDE SEQUENCE</scope>
    <source>
        <strain evidence="6">GSM-AAB239-AS_SAM_17_03QT</strain>
    </source>
</reference>
<protein>
    <recommendedName>
        <fullName evidence="5">Noroxomaritidine/norcraugsodine reductase</fullName>
    </recommendedName>
</protein>
<sequence>MTTLRLEGKVAIVTGAASGIGEAAARLFAANGATVVVADIQDRLGHEVVASIGPDKSSYMHCDMTDEEQVKAAVDHAVSAYGRIDIMYSNAGILGSPFAGILDLDKQEMDRVMAVNVTGTAVAIKHAARAMVAHGVRGSIVCTASVAAHQGGHGPAAYVASKHAVLGLVRAAAGELGQHGIRVNCVSPHGVATPMSSAASGLAAEAVEGLFCAVANLKGVALRAGHVAEAALFLASEEAAYVSGHDLVVDGGTTVVYSALAQLMSSAGFNKSR</sequence>